<reference evidence="3 4" key="1">
    <citation type="submission" date="2017-04" db="EMBL/GenBank/DDBJ databases">
        <title>The new phylogeny of genus Mycobacterium.</title>
        <authorList>
            <person name="Tortoli E."/>
            <person name="Trovato A."/>
            <person name="Cirillo D.M."/>
        </authorList>
    </citation>
    <scope>NUCLEOTIDE SEQUENCE [LARGE SCALE GENOMIC DNA]</scope>
    <source>
        <strain evidence="3 4">TBL 1200985</strain>
    </source>
</reference>
<feature type="region of interest" description="Disordered" evidence="1">
    <location>
        <begin position="170"/>
        <end position="207"/>
    </location>
</feature>
<organism evidence="3 4">
    <name type="scientific">Mycobacterium decipiens</name>
    <dbReference type="NCBI Taxonomy" id="1430326"/>
    <lineage>
        <taxon>Bacteria</taxon>
        <taxon>Bacillati</taxon>
        <taxon>Actinomycetota</taxon>
        <taxon>Actinomycetes</taxon>
        <taxon>Mycobacteriales</taxon>
        <taxon>Mycobacteriaceae</taxon>
        <taxon>Mycobacterium</taxon>
    </lineage>
</organism>
<dbReference type="InterPro" id="IPR003870">
    <property type="entry name" value="DUF222"/>
</dbReference>
<accession>A0A1X2LQZ0</accession>
<gene>
    <name evidence="3" type="ORF">B8W66_19195</name>
</gene>
<feature type="non-terminal residue" evidence="3">
    <location>
        <position position="1"/>
    </location>
</feature>
<proteinExistence type="predicted"/>
<dbReference type="InterPro" id="IPR003615">
    <property type="entry name" value="HNH_nuc"/>
</dbReference>
<dbReference type="CDD" id="cd00085">
    <property type="entry name" value="HNHc"/>
    <property type="match status" value="1"/>
</dbReference>
<dbReference type="STRING" id="1430326.B8W66_19195"/>
<dbReference type="AlphaFoldDB" id="A0A1X2LQZ0"/>
<evidence type="ECO:0000313" key="3">
    <source>
        <dbReference type="EMBL" id="OSC38839.1"/>
    </source>
</evidence>
<feature type="compositionally biased region" description="Basic and acidic residues" evidence="1">
    <location>
        <begin position="196"/>
        <end position="207"/>
    </location>
</feature>
<feature type="domain" description="HNH nuclease" evidence="2">
    <location>
        <begin position="106"/>
        <end position="159"/>
    </location>
</feature>
<dbReference type="Proteomes" id="UP000193247">
    <property type="component" value="Unassembled WGS sequence"/>
</dbReference>
<dbReference type="OrthoDB" id="4419061at2"/>
<dbReference type="Pfam" id="PF02720">
    <property type="entry name" value="DUF222"/>
    <property type="match status" value="1"/>
</dbReference>
<keyword evidence="4" id="KW-1185">Reference proteome</keyword>
<dbReference type="EMBL" id="NCXP01000031">
    <property type="protein sequence ID" value="OSC38839.1"/>
    <property type="molecule type" value="Genomic_DNA"/>
</dbReference>
<evidence type="ECO:0000259" key="2">
    <source>
        <dbReference type="SMART" id="SM00507"/>
    </source>
</evidence>
<dbReference type="SMART" id="SM00507">
    <property type="entry name" value="HNHc"/>
    <property type="match status" value="1"/>
</dbReference>
<evidence type="ECO:0000313" key="4">
    <source>
        <dbReference type="Proteomes" id="UP000193247"/>
    </source>
</evidence>
<evidence type="ECO:0000256" key="1">
    <source>
        <dbReference type="SAM" id="MobiDB-lite"/>
    </source>
</evidence>
<dbReference type="RefSeq" id="WP_133056448.1">
    <property type="nucleotide sequence ID" value="NZ_NCXP01000031.1"/>
</dbReference>
<protein>
    <submittedName>
        <fullName evidence="3">Maturase</fullName>
    </submittedName>
</protein>
<name>A0A1X2LQZ0_9MYCO</name>
<comment type="caution">
    <text evidence="3">The sequence shown here is derived from an EMBL/GenBank/DDBJ whole genome shotgun (WGS) entry which is preliminary data.</text>
</comment>
<sequence length="207" mass="22794">THEATRSDTRSPAQRQHDALNALVRGQLGDPKLGTHNGLPVTVIVSTTLAELTSGAGRAVTGAATLLPIPDLIRMARHAYHYLAVFDEHSARPLYLGRTRRIATPDQRVVLYAKDRGCTHPGCDVPGYWCEVHHTDDWASGGLTNIDKLTFACTPNHQLATKGWRTSKLPNGQTAWIPPPHLDHGQPRTNSHHHPERLFNNDERAGP</sequence>